<dbReference type="RefSeq" id="WP_139136781.1">
    <property type="nucleotide sequence ID" value="NZ_JYLK01000006.1"/>
</dbReference>
<organism evidence="2 3">
    <name type="scientific">Pseudomonas trivialis</name>
    <dbReference type="NCBI Taxonomy" id="200450"/>
    <lineage>
        <taxon>Bacteria</taxon>
        <taxon>Pseudomonadati</taxon>
        <taxon>Pseudomonadota</taxon>
        <taxon>Gammaproteobacteria</taxon>
        <taxon>Pseudomonadales</taxon>
        <taxon>Pseudomonadaceae</taxon>
        <taxon>Pseudomonas</taxon>
    </lineage>
</organism>
<evidence type="ECO:0000313" key="3">
    <source>
        <dbReference type="Proteomes" id="UP000183126"/>
    </source>
</evidence>
<feature type="region of interest" description="Disordered" evidence="1">
    <location>
        <begin position="140"/>
        <end position="160"/>
    </location>
</feature>
<name>A0ABY0URF8_9PSED</name>
<protein>
    <submittedName>
        <fullName evidence="2">Uncharacterized protein</fullName>
    </submittedName>
</protein>
<evidence type="ECO:0000313" key="2">
    <source>
        <dbReference type="EMBL" id="SDT08203.1"/>
    </source>
</evidence>
<proteinExistence type="predicted"/>
<reference evidence="2 3" key="1">
    <citation type="submission" date="2016-10" db="EMBL/GenBank/DDBJ databases">
        <authorList>
            <person name="Varghese N."/>
            <person name="Submissions S."/>
        </authorList>
    </citation>
    <scope>NUCLEOTIDE SEQUENCE [LARGE SCALE GENOMIC DNA]</scope>
    <source>
        <strain evidence="2 3">BS3111</strain>
    </source>
</reference>
<gene>
    <name evidence="2" type="ORF">SAMN04490205_4688</name>
</gene>
<accession>A0ABY0URF8</accession>
<keyword evidence="3" id="KW-1185">Reference proteome</keyword>
<dbReference type="EMBL" id="LT629760">
    <property type="protein sequence ID" value="SDT08203.1"/>
    <property type="molecule type" value="Genomic_DNA"/>
</dbReference>
<evidence type="ECO:0000256" key="1">
    <source>
        <dbReference type="SAM" id="MobiDB-lite"/>
    </source>
</evidence>
<sequence>MAHAIRSKQVRSPVTERIQSKPRLVSVPKSVSITPTLPPFDERAGFTYYEVQVVYEDAGLKQTYPGVLDECLALELKAMLEPEVAPYPVRISWVAGWAKGFESFLRMNDRVTDMIQSVRSAERSGHEFLARLGQFGPYEGYAPQNSQAESVAPNLSEVRP</sequence>
<dbReference type="Proteomes" id="UP000183126">
    <property type="component" value="Chromosome I"/>
</dbReference>